<evidence type="ECO:0000313" key="3">
    <source>
        <dbReference type="Proteomes" id="UP001569154"/>
    </source>
</evidence>
<keyword evidence="1" id="KW-0812">Transmembrane</keyword>
<accession>A0ABV4L0E3</accession>
<name>A0ABV4L0E3_9GAMM</name>
<keyword evidence="1" id="KW-0472">Membrane</keyword>
<evidence type="ECO:0000313" key="2">
    <source>
        <dbReference type="EMBL" id="MEZ8081186.1"/>
    </source>
</evidence>
<gene>
    <name evidence="2" type="ORF">ACED35_08650</name>
</gene>
<keyword evidence="3" id="KW-1185">Reference proteome</keyword>
<comment type="caution">
    <text evidence="2">The sequence shown here is derived from an EMBL/GenBank/DDBJ whole genome shotgun (WGS) entry which is preliminary data.</text>
</comment>
<evidence type="ECO:0000256" key="1">
    <source>
        <dbReference type="SAM" id="Phobius"/>
    </source>
</evidence>
<reference evidence="2 3" key="1">
    <citation type="submission" date="2024-06" db="EMBL/GenBank/DDBJ databases">
        <authorList>
            <person name="Steensen K."/>
            <person name="Seneca J."/>
            <person name="Bartlau N."/>
            <person name="Yu A.X."/>
            <person name="Polz M.F."/>
        </authorList>
    </citation>
    <scope>NUCLEOTIDE SEQUENCE [LARGE SCALE GENOMIC DNA]</scope>
    <source>
        <strain evidence="2 3">1F260</strain>
    </source>
</reference>
<organism evidence="2 3">
    <name type="scientific">Enterovibrio norvegicus</name>
    <dbReference type="NCBI Taxonomy" id="188144"/>
    <lineage>
        <taxon>Bacteria</taxon>
        <taxon>Pseudomonadati</taxon>
        <taxon>Pseudomonadota</taxon>
        <taxon>Gammaproteobacteria</taxon>
        <taxon>Vibrionales</taxon>
        <taxon>Vibrionaceae</taxon>
        <taxon>Enterovibrio</taxon>
    </lineage>
</organism>
<keyword evidence="1" id="KW-1133">Transmembrane helix</keyword>
<dbReference type="Proteomes" id="UP001569154">
    <property type="component" value="Unassembled WGS sequence"/>
</dbReference>
<proteinExistence type="predicted"/>
<sequence length="43" mass="4558">MNDLSALIQMTLLCSAIAAVVATPAIIGLFAFNKYRSSKDLAD</sequence>
<dbReference type="EMBL" id="JBGONM010000017">
    <property type="protein sequence ID" value="MEZ8081186.1"/>
    <property type="molecule type" value="Genomic_DNA"/>
</dbReference>
<protein>
    <submittedName>
        <fullName evidence="2">Uncharacterized protein</fullName>
    </submittedName>
</protein>
<dbReference type="RefSeq" id="WP_258186741.1">
    <property type="nucleotide sequence ID" value="NZ_AJYF02000104.1"/>
</dbReference>
<feature type="transmembrane region" description="Helical" evidence="1">
    <location>
        <begin position="6"/>
        <end position="32"/>
    </location>
</feature>